<gene>
    <name evidence="3" type="ORF">CR159_05270</name>
</gene>
<accession>A0A2N4U7K6</accession>
<dbReference type="Gene3D" id="3.30.1340.30">
    <property type="match status" value="1"/>
</dbReference>
<dbReference type="PANTHER" id="PTHR34606:SF15">
    <property type="entry name" value="BON DOMAIN-CONTAINING PROTEIN"/>
    <property type="match status" value="1"/>
</dbReference>
<feature type="domain" description="BON" evidence="2">
    <location>
        <begin position="36"/>
        <end position="103"/>
    </location>
</feature>
<dbReference type="RefSeq" id="WP_102072955.1">
    <property type="nucleotide sequence ID" value="NZ_PDNW01000003.1"/>
</dbReference>
<protein>
    <recommendedName>
        <fullName evidence="2">BON domain-containing protein</fullName>
    </recommendedName>
</protein>
<dbReference type="EMBL" id="PDNW01000003">
    <property type="protein sequence ID" value="PLC51004.1"/>
    <property type="molecule type" value="Genomic_DNA"/>
</dbReference>
<dbReference type="OrthoDB" id="8686986at2"/>
<dbReference type="AlphaFoldDB" id="A0A2N4U7K6"/>
<organism evidence="3 4">
    <name type="scientific">Pollutimonas subterranea</name>
    <dbReference type="NCBI Taxonomy" id="2045210"/>
    <lineage>
        <taxon>Bacteria</taxon>
        <taxon>Pseudomonadati</taxon>
        <taxon>Pseudomonadota</taxon>
        <taxon>Betaproteobacteria</taxon>
        <taxon>Burkholderiales</taxon>
        <taxon>Alcaligenaceae</taxon>
        <taxon>Pollutimonas</taxon>
    </lineage>
</organism>
<keyword evidence="4" id="KW-1185">Reference proteome</keyword>
<evidence type="ECO:0000256" key="1">
    <source>
        <dbReference type="SAM" id="SignalP"/>
    </source>
</evidence>
<dbReference type="InterPro" id="IPR051686">
    <property type="entry name" value="Lipoprotein_DolP"/>
</dbReference>
<comment type="caution">
    <text evidence="3">The sequence shown here is derived from an EMBL/GenBank/DDBJ whole genome shotgun (WGS) entry which is preliminary data.</text>
</comment>
<sequence>MSNYRIYLSAAIAAAAITLSGCAGGATQRASAQYDDDASINNSVQAAVISVPGIHANNVKVSTKDAVVTLQGTAENTVAARNAVQAARQVAGVKKVDYDIKVP</sequence>
<dbReference type="PROSITE" id="PS50914">
    <property type="entry name" value="BON"/>
    <property type="match status" value="1"/>
</dbReference>
<evidence type="ECO:0000313" key="4">
    <source>
        <dbReference type="Proteomes" id="UP000234190"/>
    </source>
</evidence>
<dbReference type="Pfam" id="PF04972">
    <property type="entry name" value="BON"/>
    <property type="match status" value="1"/>
</dbReference>
<evidence type="ECO:0000313" key="3">
    <source>
        <dbReference type="EMBL" id="PLC51004.1"/>
    </source>
</evidence>
<name>A0A2N4U7K6_9BURK</name>
<feature type="signal peptide" evidence="1">
    <location>
        <begin position="1"/>
        <end position="25"/>
    </location>
</feature>
<keyword evidence="1" id="KW-0732">Signal</keyword>
<evidence type="ECO:0000259" key="2">
    <source>
        <dbReference type="PROSITE" id="PS50914"/>
    </source>
</evidence>
<dbReference type="InterPro" id="IPR007055">
    <property type="entry name" value="BON_dom"/>
</dbReference>
<proteinExistence type="predicted"/>
<feature type="chain" id="PRO_5014833725" description="BON domain-containing protein" evidence="1">
    <location>
        <begin position="26"/>
        <end position="103"/>
    </location>
</feature>
<reference evidence="3 4" key="1">
    <citation type="submission" date="2017-10" db="EMBL/GenBank/DDBJ databases">
        <title>Two draft genome sequences of Pusillimonas sp. strains isolated from a nitrate- and radionuclide-contaminated groundwater in Russia.</title>
        <authorList>
            <person name="Grouzdev D.S."/>
            <person name="Tourova T.P."/>
            <person name="Goeva M.A."/>
            <person name="Babich T.L."/>
            <person name="Sokolova D.S."/>
            <person name="Abdullin R."/>
            <person name="Poltaraus A.B."/>
            <person name="Toshchakov S.V."/>
            <person name="Nazina T.N."/>
        </authorList>
    </citation>
    <scope>NUCLEOTIDE SEQUENCE [LARGE SCALE GENOMIC DNA]</scope>
    <source>
        <strain evidence="3 4">JR1/69-3-13</strain>
    </source>
</reference>
<dbReference type="PANTHER" id="PTHR34606">
    <property type="entry name" value="BON DOMAIN-CONTAINING PROTEIN"/>
    <property type="match status" value="1"/>
</dbReference>
<dbReference type="Proteomes" id="UP000234190">
    <property type="component" value="Unassembled WGS sequence"/>
</dbReference>
<dbReference type="PROSITE" id="PS51257">
    <property type="entry name" value="PROKAR_LIPOPROTEIN"/>
    <property type="match status" value="1"/>
</dbReference>